<dbReference type="EC" id="3.1.4.11" evidence="6"/>
<comment type="catalytic activity">
    <reaction evidence="1 6">
        <text>a 1,2-diacyl-sn-glycero-3-phospho-(1D-myo-inositol-4,5-bisphosphate) + H2O = 1D-myo-inositol 1,4,5-trisphosphate + a 1,2-diacyl-sn-glycerol + H(+)</text>
        <dbReference type="Rhea" id="RHEA:33179"/>
        <dbReference type="ChEBI" id="CHEBI:15377"/>
        <dbReference type="ChEBI" id="CHEBI:15378"/>
        <dbReference type="ChEBI" id="CHEBI:17815"/>
        <dbReference type="ChEBI" id="CHEBI:58456"/>
        <dbReference type="ChEBI" id="CHEBI:203600"/>
        <dbReference type="EC" id="3.1.4.11"/>
    </reaction>
</comment>
<dbReference type="PANTHER" id="PTHR10336:SF6">
    <property type="entry name" value="1-PHOSPHATIDYLINOSITOL 4,5-BISPHOSPHATE PHOSPHODIESTERASE EPSILON-1"/>
    <property type="match status" value="1"/>
</dbReference>
<dbReference type="SUPFAM" id="SSF51695">
    <property type="entry name" value="PLC-like phosphodiesterases"/>
    <property type="match status" value="1"/>
</dbReference>
<dbReference type="InterPro" id="IPR000909">
    <property type="entry name" value="PLipase_C_PInositol-sp_X_dom"/>
</dbReference>
<dbReference type="GO" id="GO:0007265">
    <property type="term" value="P:Ras protein signal transduction"/>
    <property type="evidence" value="ECO:0007669"/>
    <property type="project" value="TreeGrafter"/>
</dbReference>
<keyword evidence="4 6" id="KW-0443">Lipid metabolism</keyword>
<dbReference type="SUPFAM" id="SSF49562">
    <property type="entry name" value="C2 domain (Calcium/lipid-binding domain, CaLB)"/>
    <property type="match status" value="1"/>
</dbReference>
<dbReference type="SMART" id="SM00148">
    <property type="entry name" value="PLCXc"/>
    <property type="match status" value="1"/>
</dbReference>
<dbReference type="GO" id="GO:0051209">
    <property type="term" value="P:release of sequestered calcium ion into cytosol"/>
    <property type="evidence" value="ECO:0007669"/>
    <property type="project" value="TreeGrafter"/>
</dbReference>
<dbReference type="InterPro" id="IPR035892">
    <property type="entry name" value="C2_domain_sf"/>
</dbReference>
<dbReference type="WBParaSite" id="maker-uti_cns_0048038-snap-gene-0.10-mRNA-1">
    <property type="protein sequence ID" value="maker-uti_cns_0048038-snap-gene-0.10-mRNA-1"/>
    <property type="gene ID" value="maker-uti_cns_0048038-snap-gene-0.10"/>
</dbReference>
<dbReference type="InterPro" id="IPR001711">
    <property type="entry name" value="PLipase_C_Pinositol-sp_Y"/>
</dbReference>
<feature type="domain" description="PI-PLC Y-box" evidence="9">
    <location>
        <begin position="399"/>
        <end position="489"/>
    </location>
</feature>
<dbReference type="GO" id="GO:0004435">
    <property type="term" value="F:phosphatidylinositol-4,5-bisphosphate phospholipase C activity"/>
    <property type="evidence" value="ECO:0007669"/>
    <property type="project" value="UniProtKB-EC"/>
</dbReference>
<dbReference type="FunFam" id="3.20.20.190:FF:000084">
    <property type="match status" value="1"/>
</dbReference>
<reference evidence="11" key="1">
    <citation type="submission" date="2016-11" db="UniProtKB">
        <authorList>
            <consortium name="WormBaseParasite"/>
        </authorList>
    </citation>
    <scope>IDENTIFICATION</scope>
</reference>
<keyword evidence="2 6" id="KW-0378">Hydrolase</keyword>
<keyword evidence="5" id="KW-0807">Transducer</keyword>
<dbReference type="Pfam" id="PF00388">
    <property type="entry name" value="PI-PLC-X"/>
    <property type="match status" value="1"/>
</dbReference>
<name>A0A1I8JIY7_9PLAT</name>
<dbReference type="CDD" id="cd08558">
    <property type="entry name" value="PI-PLCc_eukaryota"/>
    <property type="match status" value="1"/>
</dbReference>
<dbReference type="SUPFAM" id="SSF47473">
    <property type="entry name" value="EF-hand"/>
    <property type="match status" value="1"/>
</dbReference>
<dbReference type="InterPro" id="IPR001192">
    <property type="entry name" value="PI-PLC_fam"/>
</dbReference>
<dbReference type="PANTHER" id="PTHR10336">
    <property type="entry name" value="PHOSPHOINOSITIDE-SPECIFIC PHOSPHOLIPASE C FAMILY PROTEIN"/>
    <property type="match status" value="1"/>
</dbReference>
<evidence type="ECO:0000256" key="1">
    <source>
        <dbReference type="ARBA" id="ARBA00001195"/>
    </source>
</evidence>
<dbReference type="SMART" id="SM00149">
    <property type="entry name" value="PLCYc"/>
    <property type="match status" value="1"/>
</dbReference>
<dbReference type="GO" id="GO:0046488">
    <property type="term" value="P:phosphatidylinositol metabolic process"/>
    <property type="evidence" value="ECO:0007669"/>
    <property type="project" value="TreeGrafter"/>
</dbReference>
<dbReference type="CDD" id="cd00275">
    <property type="entry name" value="C2_PLC_like"/>
    <property type="match status" value="1"/>
</dbReference>
<dbReference type="PROSITE" id="PS50008">
    <property type="entry name" value="PIPLC_Y_DOMAIN"/>
    <property type="match status" value="1"/>
</dbReference>
<dbReference type="Gene3D" id="3.20.20.190">
    <property type="entry name" value="Phosphatidylinositol (PI) phosphodiesterase"/>
    <property type="match status" value="1"/>
</dbReference>
<dbReference type="InterPro" id="IPR017946">
    <property type="entry name" value="PLC-like_Pdiesterase_TIM-brl"/>
</dbReference>
<proteinExistence type="predicted"/>
<dbReference type="GO" id="GO:0007186">
    <property type="term" value="P:G protein-coupled receptor signaling pathway"/>
    <property type="evidence" value="ECO:0007669"/>
    <property type="project" value="TreeGrafter"/>
</dbReference>
<dbReference type="GO" id="GO:0016042">
    <property type="term" value="P:lipid catabolic process"/>
    <property type="evidence" value="ECO:0007669"/>
    <property type="project" value="UniProtKB-KW"/>
</dbReference>
<evidence type="ECO:0000259" key="9">
    <source>
        <dbReference type="PROSITE" id="PS50008"/>
    </source>
</evidence>
<dbReference type="Proteomes" id="UP000095280">
    <property type="component" value="Unplaced"/>
</dbReference>
<dbReference type="GO" id="GO:0048015">
    <property type="term" value="P:phosphatidylinositol-mediated signaling"/>
    <property type="evidence" value="ECO:0007669"/>
    <property type="project" value="TreeGrafter"/>
</dbReference>
<feature type="compositionally biased region" description="Acidic residues" evidence="7">
    <location>
        <begin position="302"/>
        <end position="319"/>
    </location>
</feature>
<dbReference type="AlphaFoldDB" id="A0A1I8JIY7"/>
<dbReference type="PROSITE" id="PS50004">
    <property type="entry name" value="C2"/>
    <property type="match status" value="1"/>
</dbReference>
<evidence type="ECO:0000256" key="4">
    <source>
        <dbReference type="ARBA" id="ARBA00023098"/>
    </source>
</evidence>
<dbReference type="Gene3D" id="2.60.40.150">
    <property type="entry name" value="C2 domain"/>
    <property type="match status" value="1"/>
</dbReference>
<dbReference type="Gene3D" id="1.10.238.10">
    <property type="entry name" value="EF-hand"/>
    <property type="match status" value="1"/>
</dbReference>
<evidence type="ECO:0000259" key="8">
    <source>
        <dbReference type="PROSITE" id="PS50004"/>
    </source>
</evidence>
<evidence type="ECO:0000256" key="7">
    <source>
        <dbReference type="SAM" id="MobiDB-lite"/>
    </source>
</evidence>
<keyword evidence="3 6" id="KW-0442">Lipid degradation</keyword>
<sequence>SKLTVAKAKASLSPLAQRAQICNAVAVSSITANSAGLDLGHGAATVMGQKEIASFLELQQEDVSPLTPAEVVDRFEQSADFKLKGFLSFEGFCAFLQDTRNFAAPVEQNKWKEEIMDHPLSHYFIASSHNTYLCGHQLKGESSVDMYRQVLLTGCRCIELDCHDGENGSPVIYHGMTLTSKIAFESAVEAINQFAFVKSPLPLVLSIENHCSLPQQQKMAAIFLRIFGDRLVKNFLFESDHDDDPYLPSPNQLKEKILIKNKKLSTGIVSGVVSAGSGISSVTRTVGGRAWVLKNQNSDSGVPEDDEQFDEEDDEFDFEEEKKDSPDTPHPPGVVASGSSAATLATGAEAGPTKKPTIRRSILQSVHTNERLSDAVVQAQAAAKARAAVGPNATTPLAHQVTSMKETSAKQVFRRFPTANVPCSEKQLQRVYPGGMRIDSSNPNPISFWCFGSQMVALNYQTEDVSLIINQALFESTGNCGYVLKPEVMWNKLHPLHSRFNPLDKDFDNIPAAIVSLQIISGQFLCLSNPTAGLMVELEVQGLPHDCAKFKTPISNRNSLNPIWYETFRFQLHFSELAFLRFTVIEVSSYHTVAQRTILLSELRKGSLSCCNNSPQ</sequence>
<feature type="domain" description="C2" evidence="8">
    <location>
        <begin position="495"/>
        <end position="616"/>
    </location>
</feature>
<evidence type="ECO:0000256" key="5">
    <source>
        <dbReference type="ARBA" id="ARBA00023224"/>
    </source>
</evidence>
<keyword evidence="10" id="KW-1185">Reference proteome</keyword>
<dbReference type="InterPro" id="IPR011992">
    <property type="entry name" value="EF-hand-dom_pair"/>
</dbReference>
<evidence type="ECO:0000256" key="2">
    <source>
        <dbReference type="ARBA" id="ARBA00022801"/>
    </source>
</evidence>
<evidence type="ECO:0000256" key="6">
    <source>
        <dbReference type="RuleBase" id="RU361133"/>
    </source>
</evidence>
<protein>
    <recommendedName>
        <fullName evidence="6">Phosphoinositide phospholipase C</fullName>
        <ecNumber evidence="6">3.1.4.11</ecNumber>
    </recommendedName>
</protein>
<organism evidence="10 11">
    <name type="scientific">Macrostomum lignano</name>
    <dbReference type="NCBI Taxonomy" id="282301"/>
    <lineage>
        <taxon>Eukaryota</taxon>
        <taxon>Metazoa</taxon>
        <taxon>Spiralia</taxon>
        <taxon>Lophotrochozoa</taxon>
        <taxon>Platyhelminthes</taxon>
        <taxon>Rhabditophora</taxon>
        <taxon>Macrostomorpha</taxon>
        <taxon>Macrostomida</taxon>
        <taxon>Macrostomidae</taxon>
        <taxon>Macrostomum</taxon>
    </lineage>
</organism>
<dbReference type="SMART" id="SM00239">
    <property type="entry name" value="C2"/>
    <property type="match status" value="1"/>
</dbReference>
<evidence type="ECO:0000313" key="11">
    <source>
        <dbReference type="WBParaSite" id="maker-uti_cns_0048038-snap-gene-0.10-mRNA-1"/>
    </source>
</evidence>
<dbReference type="PROSITE" id="PS50007">
    <property type="entry name" value="PIPLC_X_DOMAIN"/>
    <property type="match status" value="1"/>
</dbReference>
<dbReference type="InterPro" id="IPR000008">
    <property type="entry name" value="C2_dom"/>
</dbReference>
<evidence type="ECO:0000256" key="3">
    <source>
        <dbReference type="ARBA" id="ARBA00022963"/>
    </source>
</evidence>
<dbReference type="PRINTS" id="PR00390">
    <property type="entry name" value="PHPHLIPASEC"/>
</dbReference>
<accession>A0A1I8JIY7</accession>
<dbReference type="Pfam" id="PF00387">
    <property type="entry name" value="PI-PLC-Y"/>
    <property type="match status" value="1"/>
</dbReference>
<dbReference type="Pfam" id="PF00168">
    <property type="entry name" value="C2"/>
    <property type="match status" value="1"/>
</dbReference>
<evidence type="ECO:0000313" key="10">
    <source>
        <dbReference type="Proteomes" id="UP000095280"/>
    </source>
</evidence>
<feature type="region of interest" description="Disordered" evidence="7">
    <location>
        <begin position="295"/>
        <end position="340"/>
    </location>
</feature>